<dbReference type="GO" id="GO:0003824">
    <property type="term" value="F:catalytic activity"/>
    <property type="evidence" value="ECO:0007669"/>
    <property type="project" value="InterPro"/>
</dbReference>
<feature type="non-terminal residue" evidence="3">
    <location>
        <position position="1"/>
    </location>
</feature>
<protein>
    <recommendedName>
        <fullName evidence="2">Amidase domain-containing protein</fullName>
    </recommendedName>
</protein>
<name>X1L9C2_9ZZZZ</name>
<feature type="domain" description="Amidase" evidence="2">
    <location>
        <begin position="2"/>
        <end position="106"/>
    </location>
</feature>
<dbReference type="SUPFAM" id="SSF75304">
    <property type="entry name" value="Amidase signature (AS) enzymes"/>
    <property type="match status" value="1"/>
</dbReference>
<reference evidence="3" key="1">
    <citation type="journal article" date="2014" name="Front. Microbiol.">
        <title>High frequency of phylogenetically diverse reductive dehalogenase-homologous genes in deep subseafloor sedimentary metagenomes.</title>
        <authorList>
            <person name="Kawai M."/>
            <person name="Futagami T."/>
            <person name="Toyoda A."/>
            <person name="Takaki Y."/>
            <person name="Nishi S."/>
            <person name="Hori S."/>
            <person name="Arai W."/>
            <person name="Tsubouchi T."/>
            <person name="Morono Y."/>
            <person name="Uchiyama I."/>
            <person name="Ito T."/>
            <person name="Fujiyama A."/>
            <person name="Inagaki F."/>
            <person name="Takami H."/>
        </authorList>
    </citation>
    <scope>NUCLEOTIDE SEQUENCE</scope>
    <source>
        <strain evidence="3">Expedition CK06-06</strain>
    </source>
</reference>
<comment type="caution">
    <text evidence="3">The sequence shown here is derived from an EMBL/GenBank/DDBJ whole genome shotgun (WGS) entry which is preliminary data.</text>
</comment>
<feature type="non-terminal residue" evidence="3">
    <location>
        <position position="106"/>
    </location>
</feature>
<dbReference type="InterPro" id="IPR000120">
    <property type="entry name" value="Amidase"/>
</dbReference>
<evidence type="ECO:0000256" key="1">
    <source>
        <dbReference type="SAM" id="MobiDB-lite"/>
    </source>
</evidence>
<dbReference type="Pfam" id="PF01425">
    <property type="entry name" value="Amidase"/>
    <property type="match status" value="1"/>
</dbReference>
<sequence>QHLPLLGIPIAVKDDVDVAGVPTRFGTDGDVPPATEDAEVVRRLKAAGAVIVGKTNTCELGQWPFTSGPGFGHTRNPWSREHTPGGSSGGSAAAVAAGLVTAAIGS</sequence>
<dbReference type="InterPro" id="IPR036928">
    <property type="entry name" value="AS_sf"/>
</dbReference>
<dbReference type="AlphaFoldDB" id="X1L9C2"/>
<feature type="region of interest" description="Disordered" evidence="1">
    <location>
        <begin position="69"/>
        <end position="92"/>
    </location>
</feature>
<evidence type="ECO:0000259" key="2">
    <source>
        <dbReference type="Pfam" id="PF01425"/>
    </source>
</evidence>
<proteinExistence type="predicted"/>
<dbReference type="InterPro" id="IPR023631">
    <property type="entry name" value="Amidase_dom"/>
</dbReference>
<accession>X1L9C2</accession>
<organism evidence="3">
    <name type="scientific">marine sediment metagenome</name>
    <dbReference type="NCBI Taxonomy" id="412755"/>
    <lineage>
        <taxon>unclassified sequences</taxon>
        <taxon>metagenomes</taxon>
        <taxon>ecological metagenomes</taxon>
    </lineage>
</organism>
<dbReference type="PANTHER" id="PTHR11895:SF7">
    <property type="entry name" value="GLUTAMYL-TRNA(GLN) AMIDOTRANSFERASE SUBUNIT A, MITOCHONDRIAL"/>
    <property type="match status" value="1"/>
</dbReference>
<evidence type="ECO:0000313" key="3">
    <source>
        <dbReference type="EMBL" id="GAH98994.1"/>
    </source>
</evidence>
<dbReference type="Gene3D" id="3.90.1300.10">
    <property type="entry name" value="Amidase signature (AS) domain"/>
    <property type="match status" value="1"/>
</dbReference>
<gene>
    <name evidence="3" type="ORF">S03H2_71043</name>
</gene>
<dbReference type="PANTHER" id="PTHR11895">
    <property type="entry name" value="TRANSAMIDASE"/>
    <property type="match status" value="1"/>
</dbReference>
<dbReference type="EMBL" id="BARU01047399">
    <property type="protein sequence ID" value="GAH98994.1"/>
    <property type="molecule type" value="Genomic_DNA"/>
</dbReference>